<evidence type="ECO:0000256" key="4">
    <source>
        <dbReference type="ARBA" id="ARBA00022679"/>
    </source>
</evidence>
<dbReference type="KEGG" id="palb:EJC50_26175"/>
<keyword evidence="3" id="KW-0328">Glycosyltransferase</keyword>
<evidence type="ECO:0000313" key="8">
    <source>
        <dbReference type="Proteomes" id="UP000272528"/>
    </source>
</evidence>
<dbReference type="GO" id="GO:0016757">
    <property type="term" value="F:glycosyltransferase activity"/>
    <property type="evidence" value="ECO:0007669"/>
    <property type="project" value="UniProtKB-KW"/>
</dbReference>
<accession>A0A3Q8X8C4</accession>
<reference evidence="8" key="1">
    <citation type="submission" date="2018-12" db="EMBL/GenBank/DDBJ databases">
        <title>Genome sequence of Peanibacillus sp.</title>
        <authorList>
            <person name="Subramani G."/>
            <person name="Srinivasan S."/>
            <person name="Kim M.K."/>
        </authorList>
    </citation>
    <scope>NUCLEOTIDE SEQUENCE [LARGE SCALE GENOMIC DNA]</scope>
    <source>
        <strain evidence="8">18JY67-1</strain>
    </source>
</reference>
<feature type="domain" description="Glycosyltransferase 2-like" evidence="6">
    <location>
        <begin position="57"/>
        <end position="223"/>
    </location>
</feature>
<dbReference type="AlphaFoldDB" id="A0A3Q8X8C4"/>
<dbReference type="Proteomes" id="UP000272528">
    <property type="component" value="Chromosome"/>
</dbReference>
<dbReference type="PANTHER" id="PTHR43179:SF12">
    <property type="entry name" value="GALACTOFURANOSYLTRANSFERASE GLFT2"/>
    <property type="match status" value="1"/>
</dbReference>
<evidence type="ECO:0000313" key="7">
    <source>
        <dbReference type="EMBL" id="AZN42789.1"/>
    </source>
</evidence>
<dbReference type="PANTHER" id="PTHR43179">
    <property type="entry name" value="RHAMNOSYLTRANSFERASE WBBL"/>
    <property type="match status" value="1"/>
</dbReference>
<dbReference type="SUPFAM" id="SSF53448">
    <property type="entry name" value="Nucleotide-diphospho-sugar transferases"/>
    <property type="match status" value="1"/>
</dbReference>
<evidence type="ECO:0000256" key="3">
    <source>
        <dbReference type="ARBA" id="ARBA00022676"/>
    </source>
</evidence>
<comment type="pathway">
    <text evidence="1">Cell wall biogenesis; cell wall polysaccharide biosynthesis.</text>
</comment>
<gene>
    <name evidence="7" type="ORF">EJC50_26175</name>
</gene>
<feature type="region of interest" description="Disordered" evidence="5">
    <location>
        <begin position="1"/>
        <end position="25"/>
    </location>
</feature>
<evidence type="ECO:0000256" key="5">
    <source>
        <dbReference type="SAM" id="MobiDB-lite"/>
    </source>
</evidence>
<dbReference type="RefSeq" id="WP_126018798.1">
    <property type="nucleotide sequence ID" value="NZ_CP034437.1"/>
</dbReference>
<sequence length="451" mass="50456">MSKQAESRRPKRRPKQRRSRAAVPTWTSRHRTGMDFGYQEGLRTGQSSFGTYFEGTSIVIPNYNQVDYLKLCIASISKFTQPPYEIIVVDNASTDGSAAYLATLGSAVRYRVLETNRGFAGAINVGMMMARGSYLLLLNNDTIVAENWLSNMLACLNSSPSIGMVGPVTNYISGDQRIEVPYKTVKGMPNFARQHNAPNPSRWQRTDRLTGFCLLMRREVWEKTGFMDEGFAVGNYEDDDYNIRVRLQGYSLIIARDTFIHHFGSVSMKALGERLPVVNDHNMHVYMDKWGNPHDLVHVVKGMGHEPSAAGETAFFPQHVIVRGGRETCYWIEEGIRHPIVGPVAVPATRLSRVELRRWPLGDPIPAEEAVAKWHGVTVEGLPWSEGLMGRGTDGILYMLENGLRRRVVSVKAAEGWHLVWKPNTPLSADQIAALPEGLPIIAPIRTAEHL</sequence>
<protein>
    <submittedName>
        <fullName evidence="7">Glycosyltransferase family 2 protein</fullName>
    </submittedName>
</protein>
<organism evidence="7 8">
    <name type="scientific">Paenibacillus albus</name>
    <dbReference type="NCBI Taxonomy" id="2495582"/>
    <lineage>
        <taxon>Bacteria</taxon>
        <taxon>Bacillati</taxon>
        <taxon>Bacillota</taxon>
        <taxon>Bacilli</taxon>
        <taxon>Bacillales</taxon>
        <taxon>Paenibacillaceae</taxon>
        <taxon>Paenibacillus</taxon>
    </lineage>
</organism>
<dbReference type="EMBL" id="CP034437">
    <property type="protein sequence ID" value="AZN42789.1"/>
    <property type="molecule type" value="Genomic_DNA"/>
</dbReference>
<dbReference type="CDD" id="cd04186">
    <property type="entry name" value="GT_2_like_c"/>
    <property type="match status" value="1"/>
</dbReference>
<name>A0A3Q8X8C4_9BACL</name>
<evidence type="ECO:0000256" key="2">
    <source>
        <dbReference type="ARBA" id="ARBA00006739"/>
    </source>
</evidence>
<keyword evidence="4 7" id="KW-0808">Transferase</keyword>
<dbReference type="Pfam" id="PF00535">
    <property type="entry name" value="Glycos_transf_2"/>
    <property type="match status" value="1"/>
</dbReference>
<dbReference type="OrthoDB" id="8936324at2"/>
<evidence type="ECO:0000256" key="1">
    <source>
        <dbReference type="ARBA" id="ARBA00004776"/>
    </source>
</evidence>
<dbReference type="Gene3D" id="3.90.550.10">
    <property type="entry name" value="Spore Coat Polysaccharide Biosynthesis Protein SpsA, Chain A"/>
    <property type="match status" value="1"/>
</dbReference>
<comment type="similarity">
    <text evidence="2">Belongs to the glycosyltransferase 2 family.</text>
</comment>
<dbReference type="InterPro" id="IPR029044">
    <property type="entry name" value="Nucleotide-diphossugar_trans"/>
</dbReference>
<keyword evidence="8" id="KW-1185">Reference proteome</keyword>
<evidence type="ECO:0000259" key="6">
    <source>
        <dbReference type="Pfam" id="PF00535"/>
    </source>
</evidence>
<dbReference type="InterPro" id="IPR001173">
    <property type="entry name" value="Glyco_trans_2-like"/>
</dbReference>
<proteinExistence type="inferred from homology"/>
<feature type="compositionally biased region" description="Basic residues" evidence="5">
    <location>
        <begin position="9"/>
        <end position="20"/>
    </location>
</feature>